<evidence type="ECO:0000313" key="2">
    <source>
        <dbReference type="EMBL" id="CAL0304471.1"/>
    </source>
</evidence>
<protein>
    <submittedName>
        <fullName evidence="2">Uncharacterized protein</fullName>
    </submittedName>
</protein>
<reference evidence="2 3" key="1">
    <citation type="submission" date="2024-03" db="EMBL/GenBank/DDBJ databases">
        <authorList>
            <person name="Martinez-Hernandez J."/>
        </authorList>
    </citation>
    <scope>NUCLEOTIDE SEQUENCE [LARGE SCALE GENOMIC DNA]</scope>
</reference>
<dbReference type="AlphaFoldDB" id="A0AAV1W5U3"/>
<name>A0AAV1W5U3_LUPLU</name>
<keyword evidence="3" id="KW-1185">Reference proteome</keyword>
<evidence type="ECO:0000256" key="1">
    <source>
        <dbReference type="SAM" id="SignalP"/>
    </source>
</evidence>
<dbReference type="Proteomes" id="UP001497480">
    <property type="component" value="Unassembled WGS sequence"/>
</dbReference>
<sequence length="84" mass="9577">MDSSRNYIVKLALLFVFLIIATNMFMESNATSNPRARRLCQNDSDCQLCTYCGCKCAKGKFPYGWCVCQKLPLTHNIQSQVPYN</sequence>
<organism evidence="2 3">
    <name type="scientific">Lupinus luteus</name>
    <name type="common">European yellow lupine</name>
    <dbReference type="NCBI Taxonomy" id="3873"/>
    <lineage>
        <taxon>Eukaryota</taxon>
        <taxon>Viridiplantae</taxon>
        <taxon>Streptophyta</taxon>
        <taxon>Embryophyta</taxon>
        <taxon>Tracheophyta</taxon>
        <taxon>Spermatophyta</taxon>
        <taxon>Magnoliopsida</taxon>
        <taxon>eudicotyledons</taxon>
        <taxon>Gunneridae</taxon>
        <taxon>Pentapetalae</taxon>
        <taxon>rosids</taxon>
        <taxon>fabids</taxon>
        <taxon>Fabales</taxon>
        <taxon>Fabaceae</taxon>
        <taxon>Papilionoideae</taxon>
        <taxon>50 kb inversion clade</taxon>
        <taxon>genistoids sensu lato</taxon>
        <taxon>core genistoids</taxon>
        <taxon>Genisteae</taxon>
        <taxon>Lupinus</taxon>
    </lineage>
</organism>
<feature type="chain" id="PRO_5043685021" evidence="1">
    <location>
        <begin position="31"/>
        <end position="84"/>
    </location>
</feature>
<dbReference type="EMBL" id="CAXHTB010000004">
    <property type="protein sequence ID" value="CAL0304471.1"/>
    <property type="molecule type" value="Genomic_DNA"/>
</dbReference>
<evidence type="ECO:0000313" key="3">
    <source>
        <dbReference type="Proteomes" id="UP001497480"/>
    </source>
</evidence>
<accession>A0AAV1W5U3</accession>
<comment type="caution">
    <text evidence="2">The sequence shown here is derived from an EMBL/GenBank/DDBJ whole genome shotgun (WGS) entry which is preliminary data.</text>
</comment>
<keyword evidence="1" id="KW-0732">Signal</keyword>
<gene>
    <name evidence="2" type="ORF">LLUT_LOCUS5531</name>
</gene>
<feature type="signal peptide" evidence="1">
    <location>
        <begin position="1"/>
        <end position="30"/>
    </location>
</feature>
<proteinExistence type="predicted"/>